<dbReference type="Pfam" id="PF00406">
    <property type="entry name" value="ADK"/>
    <property type="match status" value="1"/>
</dbReference>
<dbReference type="SUPFAM" id="SSF52540">
    <property type="entry name" value="P-loop containing nucleoside triphosphate hydrolases"/>
    <property type="match status" value="1"/>
</dbReference>
<dbReference type="EMBL" id="GL385397">
    <property type="protein sequence ID" value="EJT77004.1"/>
    <property type="molecule type" value="Genomic_DNA"/>
</dbReference>
<evidence type="ECO:0000256" key="4">
    <source>
        <dbReference type="RuleBase" id="RU003330"/>
    </source>
</evidence>
<keyword evidence="3 4" id="KW-0418">Kinase</keyword>
<dbReference type="PRINTS" id="PR00094">
    <property type="entry name" value="ADENYLTKNASE"/>
</dbReference>
<dbReference type="VEuPathDB" id="FungiDB:GGTG_06918"/>
<keyword evidence="2" id="KW-0547">Nucleotide-binding</keyword>
<dbReference type="RefSeq" id="XP_009223004.1">
    <property type="nucleotide sequence ID" value="XM_009224740.1"/>
</dbReference>
<reference evidence="6" key="5">
    <citation type="submission" date="2018-04" db="UniProtKB">
        <authorList>
            <consortium name="EnsemblFungi"/>
        </authorList>
    </citation>
    <scope>IDENTIFICATION</scope>
    <source>
        <strain evidence="6">R3-111a-1</strain>
    </source>
</reference>
<dbReference type="InterPro" id="IPR033690">
    <property type="entry name" value="Adenylat_kinase_CS"/>
</dbReference>
<dbReference type="GO" id="GO:0006139">
    <property type="term" value="P:nucleobase-containing compound metabolic process"/>
    <property type="evidence" value="ECO:0007669"/>
    <property type="project" value="InterPro"/>
</dbReference>
<dbReference type="GO" id="GO:0005524">
    <property type="term" value="F:ATP binding"/>
    <property type="evidence" value="ECO:0007669"/>
    <property type="project" value="InterPro"/>
</dbReference>
<comment type="similarity">
    <text evidence="4">Belongs to the adenylate kinase family.</text>
</comment>
<dbReference type="AlphaFoldDB" id="J3P071"/>
<dbReference type="Gene3D" id="3.40.50.300">
    <property type="entry name" value="P-loop containing nucleotide triphosphate hydrolases"/>
    <property type="match status" value="1"/>
</dbReference>
<evidence type="ECO:0000313" key="7">
    <source>
        <dbReference type="Proteomes" id="UP000006039"/>
    </source>
</evidence>
<dbReference type="GeneID" id="20347376"/>
<dbReference type="GO" id="GO:0019205">
    <property type="term" value="F:nucleobase-containing compound kinase activity"/>
    <property type="evidence" value="ECO:0007669"/>
    <property type="project" value="InterPro"/>
</dbReference>
<proteinExistence type="inferred from homology"/>
<keyword evidence="7" id="KW-1185">Reference proteome</keyword>
<protein>
    <recommendedName>
        <fullName evidence="8">Adenylate kinase</fullName>
    </recommendedName>
</protein>
<sequence length="150" mass="16392">MDDLPARILASAAKGARVFLLDGFPRNLDQSDYFEAVVCPIKTVILLECSDEVMLARQLPRARFDDVPENIQRRIRTFRTTTSLVVDSFRERGKVQVVDAEETPGQVAAAVSDLFSELAETGSKKLEPMTGSQAECQAEGAGTIISISSQ</sequence>
<dbReference type="Proteomes" id="UP000006039">
    <property type="component" value="Unassembled WGS sequence"/>
</dbReference>
<dbReference type="InterPro" id="IPR000850">
    <property type="entry name" value="Adenylat/UMP-CMP_kin"/>
</dbReference>
<organism evidence="5">
    <name type="scientific">Gaeumannomyces tritici (strain R3-111a-1)</name>
    <name type="common">Wheat and barley take-all root rot fungus</name>
    <name type="synonym">Gaeumannomyces graminis var. tritici</name>
    <dbReference type="NCBI Taxonomy" id="644352"/>
    <lineage>
        <taxon>Eukaryota</taxon>
        <taxon>Fungi</taxon>
        <taxon>Dikarya</taxon>
        <taxon>Ascomycota</taxon>
        <taxon>Pezizomycotina</taxon>
        <taxon>Sordariomycetes</taxon>
        <taxon>Sordariomycetidae</taxon>
        <taxon>Magnaporthales</taxon>
        <taxon>Magnaporthaceae</taxon>
        <taxon>Gaeumannomyces</taxon>
    </lineage>
</organism>
<evidence type="ECO:0000256" key="3">
    <source>
        <dbReference type="ARBA" id="ARBA00022777"/>
    </source>
</evidence>
<reference evidence="5" key="3">
    <citation type="submission" date="2010-09" db="EMBL/GenBank/DDBJ databases">
        <title>Annotation of Gaeumannomyces graminis var. tritici R3-111a-1.</title>
        <authorList>
            <consortium name="The Broad Institute Genome Sequencing Platform"/>
            <person name="Ma L.-J."/>
            <person name="Dead R."/>
            <person name="Young S.K."/>
            <person name="Zeng Q."/>
            <person name="Gargeya S."/>
            <person name="Fitzgerald M."/>
            <person name="Haas B."/>
            <person name="Abouelleil A."/>
            <person name="Alvarado L."/>
            <person name="Arachchi H.M."/>
            <person name="Berlin A."/>
            <person name="Brown A."/>
            <person name="Chapman S.B."/>
            <person name="Chen Z."/>
            <person name="Dunbar C."/>
            <person name="Freedman E."/>
            <person name="Gearin G."/>
            <person name="Gellesch M."/>
            <person name="Goldberg J."/>
            <person name="Griggs A."/>
            <person name="Gujja S."/>
            <person name="Heiman D."/>
            <person name="Howarth C."/>
            <person name="Larson L."/>
            <person name="Lui A."/>
            <person name="MacDonald P.J.P."/>
            <person name="Mehta T."/>
            <person name="Montmayeur A."/>
            <person name="Murphy C."/>
            <person name="Neiman D."/>
            <person name="Pearson M."/>
            <person name="Priest M."/>
            <person name="Roberts A."/>
            <person name="Saif S."/>
            <person name="Shea T."/>
            <person name="Shenoy N."/>
            <person name="Sisk P."/>
            <person name="Stolte C."/>
            <person name="Sykes S."/>
            <person name="Yandava C."/>
            <person name="Wortman J."/>
            <person name="Nusbaum C."/>
            <person name="Birren B."/>
        </authorList>
    </citation>
    <scope>NUCLEOTIDE SEQUENCE</scope>
    <source>
        <strain evidence="5">R3-111a-1</strain>
    </source>
</reference>
<reference evidence="5" key="2">
    <citation type="submission" date="2010-07" db="EMBL/GenBank/DDBJ databases">
        <authorList>
            <consortium name="The Broad Institute Genome Sequencing Platform"/>
            <consortium name="Broad Institute Genome Sequencing Center for Infectious Disease"/>
            <person name="Ma L.-J."/>
            <person name="Dead R."/>
            <person name="Young S."/>
            <person name="Zeng Q."/>
            <person name="Koehrsen M."/>
            <person name="Alvarado L."/>
            <person name="Berlin A."/>
            <person name="Chapman S.B."/>
            <person name="Chen Z."/>
            <person name="Freedman E."/>
            <person name="Gellesch M."/>
            <person name="Goldberg J."/>
            <person name="Griggs A."/>
            <person name="Gujja S."/>
            <person name="Heilman E.R."/>
            <person name="Heiman D."/>
            <person name="Hepburn T."/>
            <person name="Howarth C."/>
            <person name="Jen D."/>
            <person name="Larson L."/>
            <person name="Mehta T."/>
            <person name="Neiman D."/>
            <person name="Pearson M."/>
            <person name="Roberts A."/>
            <person name="Saif S."/>
            <person name="Shea T."/>
            <person name="Shenoy N."/>
            <person name="Sisk P."/>
            <person name="Stolte C."/>
            <person name="Sykes S."/>
            <person name="Walk T."/>
            <person name="White J."/>
            <person name="Yandava C."/>
            <person name="Haas B."/>
            <person name="Nusbaum C."/>
            <person name="Birren B."/>
        </authorList>
    </citation>
    <scope>NUCLEOTIDE SEQUENCE</scope>
    <source>
        <strain evidence="5">R3-111a-1</strain>
    </source>
</reference>
<reference evidence="6" key="4">
    <citation type="journal article" date="2015" name="G3 (Bethesda)">
        <title>Genome sequences of three phytopathogenic species of the Magnaporthaceae family of fungi.</title>
        <authorList>
            <person name="Okagaki L.H."/>
            <person name="Nunes C.C."/>
            <person name="Sailsbery J."/>
            <person name="Clay B."/>
            <person name="Brown D."/>
            <person name="John T."/>
            <person name="Oh Y."/>
            <person name="Young N."/>
            <person name="Fitzgerald M."/>
            <person name="Haas B.J."/>
            <person name="Zeng Q."/>
            <person name="Young S."/>
            <person name="Adiconis X."/>
            <person name="Fan L."/>
            <person name="Levin J.Z."/>
            <person name="Mitchell T.K."/>
            <person name="Okubara P.A."/>
            <person name="Farman M.L."/>
            <person name="Kohn L.M."/>
            <person name="Birren B."/>
            <person name="Ma L.-J."/>
            <person name="Dean R.A."/>
        </authorList>
    </citation>
    <scope>NUCLEOTIDE SEQUENCE</scope>
    <source>
        <strain evidence="6">R3-111a-1</strain>
    </source>
</reference>
<evidence type="ECO:0000313" key="5">
    <source>
        <dbReference type="EMBL" id="EJT77004.1"/>
    </source>
</evidence>
<evidence type="ECO:0000256" key="1">
    <source>
        <dbReference type="ARBA" id="ARBA00022679"/>
    </source>
</evidence>
<dbReference type="PROSITE" id="PS00113">
    <property type="entry name" value="ADENYLATE_KINASE"/>
    <property type="match status" value="1"/>
</dbReference>
<evidence type="ECO:0000313" key="6">
    <source>
        <dbReference type="EnsemblFungi" id="EJT77004"/>
    </source>
</evidence>
<dbReference type="HOGENOM" id="CLU_1740618_0_0_1"/>
<dbReference type="EnsemblFungi" id="EJT77004">
    <property type="protein sequence ID" value="EJT77004"/>
    <property type="gene ID" value="GGTG_06918"/>
</dbReference>
<dbReference type="eggNOG" id="KOG3079">
    <property type="taxonomic scope" value="Eukaryota"/>
</dbReference>
<keyword evidence="1 4" id="KW-0808">Transferase</keyword>
<dbReference type="InterPro" id="IPR027417">
    <property type="entry name" value="P-loop_NTPase"/>
</dbReference>
<dbReference type="PANTHER" id="PTHR23359">
    <property type="entry name" value="NUCLEOTIDE KINASE"/>
    <property type="match status" value="1"/>
</dbReference>
<evidence type="ECO:0000256" key="2">
    <source>
        <dbReference type="ARBA" id="ARBA00022741"/>
    </source>
</evidence>
<dbReference type="OrthoDB" id="442176at2759"/>
<gene>
    <name evidence="6" type="primary">20347376</name>
    <name evidence="5" type="ORF">GGTG_06918</name>
</gene>
<dbReference type="STRING" id="644352.J3P071"/>
<accession>J3P071</accession>
<evidence type="ECO:0008006" key="8">
    <source>
        <dbReference type="Google" id="ProtNLM"/>
    </source>
</evidence>
<reference evidence="7" key="1">
    <citation type="submission" date="2010-07" db="EMBL/GenBank/DDBJ databases">
        <title>The genome sequence of Gaeumannomyces graminis var. tritici strain R3-111a-1.</title>
        <authorList>
            <consortium name="The Broad Institute Genome Sequencing Platform"/>
            <person name="Ma L.-J."/>
            <person name="Dead R."/>
            <person name="Young S."/>
            <person name="Zeng Q."/>
            <person name="Koehrsen M."/>
            <person name="Alvarado L."/>
            <person name="Berlin A."/>
            <person name="Chapman S.B."/>
            <person name="Chen Z."/>
            <person name="Freedman E."/>
            <person name="Gellesch M."/>
            <person name="Goldberg J."/>
            <person name="Griggs A."/>
            <person name="Gujja S."/>
            <person name="Heilman E.R."/>
            <person name="Heiman D."/>
            <person name="Hepburn T."/>
            <person name="Howarth C."/>
            <person name="Jen D."/>
            <person name="Larson L."/>
            <person name="Mehta T."/>
            <person name="Neiman D."/>
            <person name="Pearson M."/>
            <person name="Roberts A."/>
            <person name="Saif S."/>
            <person name="Shea T."/>
            <person name="Shenoy N."/>
            <person name="Sisk P."/>
            <person name="Stolte C."/>
            <person name="Sykes S."/>
            <person name="Walk T."/>
            <person name="White J."/>
            <person name="Yandava C."/>
            <person name="Haas B."/>
            <person name="Nusbaum C."/>
            <person name="Birren B."/>
        </authorList>
    </citation>
    <scope>NUCLEOTIDE SEQUENCE [LARGE SCALE GENOMIC DNA]</scope>
    <source>
        <strain evidence="7">R3-111a-1</strain>
    </source>
</reference>
<name>J3P071_GAET3</name>